<dbReference type="EMBL" id="AP019309">
    <property type="protein sequence ID" value="BBH25286.1"/>
    <property type="molecule type" value="Genomic_DNA"/>
</dbReference>
<dbReference type="Pfam" id="PF04474">
    <property type="entry name" value="DUF554"/>
    <property type="match status" value="1"/>
</dbReference>
<feature type="transmembrane region" description="Helical" evidence="1">
    <location>
        <begin position="193"/>
        <end position="214"/>
    </location>
</feature>
<feature type="transmembrane region" description="Helical" evidence="1">
    <location>
        <begin position="39"/>
        <end position="58"/>
    </location>
</feature>
<keyword evidence="1" id="KW-0472">Membrane</keyword>
<reference evidence="2 3" key="1">
    <citation type="submission" date="2018-11" db="EMBL/GenBank/DDBJ databases">
        <title>Novel Erysipelotrichaceae bacterium isolated from small intestine of a swine.</title>
        <authorList>
            <person name="Kim J.S."/>
            <person name="Choe H."/>
            <person name="Lee Y.R."/>
            <person name="Kim K.M."/>
            <person name="Park D.S."/>
        </authorList>
    </citation>
    <scope>NUCLEOTIDE SEQUENCE [LARGE SCALE GENOMIC DNA]</scope>
    <source>
        <strain evidence="2 3">SG0102</strain>
    </source>
</reference>
<keyword evidence="1" id="KW-0812">Transmembrane</keyword>
<dbReference type="PANTHER" id="PTHR36111:SF2">
    <property type="entry name" value="INNER MEMBRANE PROTEIN"/>
    <property type="match status" value="1"/>
</dbReference>
<protein>
    <submittedName>
        <fullName evidence="2">Membrane protein</fullName>
    </submittedName>
</protein>
<dbReference type="RefSeq" id="WP_125118245.1">
    <property type="nucleotide sequence ID" value="NZ_AP019309.1"/>
</dbReference>
<evidence type="ECO:0000313" key="3">
    <source>
        <dbReference type="Proteomes" id="UP000268059"/>
    </source>
</evidence>
<evidence type="ECO:0000256" key="1">
    <source>
        <dbReference type="SAM" id="Phobius"/>
    </source>
</evidence>
<proteinExistence type="predicted"/>
<organism evidence="2 3">
    <name type="scientific">Intestinibaculum porci</name>
    <dbReference type="NCBI Taxonomy" id="2487118"/>
    <lineage>
        <taxon>Bacteria</taxon>
        <taxon>Bacillati</taxon>
        <taxon>Bacillota</taxon>
        <taxon>Erysipelotrichia</taxon>
        <taxon>Erysipelotrichales</taxon>
        <taxon>Erysipelotrichaceae</taxon>
        <taxon>Intestinibaculum</taxon>
    </lineage>
</organism>
<dbReference type="InParanoid" id="A0A3G9J3E0"/>
<dbReference type="FunCoup" id="A0A3G9J3E0">
    <property type="interactions" value="39"/>
</dbReference>
<dbReference type="PANTHER" id="PTHR36111">
    <property type="entry name" value="INNER MEMBRANE PROTEIN-RELATED"/>
    <property type="match status" value="1"/>
</dbReference>
<dbReference type="AlphaFoldDB" id="A0A3G9J3E0"/>
<accession>A0A3G9J3E0</accession>
<keyword evidence="1" id="KW-1133">Transmembrane helix</keyword>
<feature type="transmembrane region" description="Helical" evidence="1">
    <location>
        <begin position="113"/>
        <end position="131"/>
    </location>
</feature>
<dbReference type="OrthoDB" id="9797976at2"/>
<feature type="transmembrane region" description="Helical" evidence="1">
    <location>
        <begin position="221"/>
        <end position="236"/>
    </location>
</feature>
<dbReference type="KEGG" id="ebm:SG0102_02200"/>
<feature type="transmembrane region" description="Helical" evidence="1">
    <location>
        <begin position="6"/>
        <end position="27"/>
    </location>
</feature>
<dbReference type="Proteomes" id="UP000268059">
    <property type="component" value="Chromosome"/>
</dbReference>
<feature type="transmembrane region" description="Helical" evidence="1">
    <location>
        <begin position="70"/>
        <end position="92"/>
    </location>
</feature>
<evidence type="ECO:0000313" key="2">
    <source>
        <dbReference type="EMBL" id="BBH25286.1"/>
    </source>
</evidence>
<name>A0A3G9J3E0_9FIRM</name>
<gene>
    <name evidence="2" type="ORF">SG0102_02200</name>
</gene>
<dbReference type="InterPro" id="IPR007563">
    <property type="entry name" value="DUF554"/>
</dbReference>
<sequence>MPGLGTLINVGAIIAGGLIGLIFGSFLKQRIQETLMQACALGTLFLGIGGALSKMLVISNGSLTTKDSMMMILSLVIGGLIGELLNIEALFGRLGDFLKEKSGNAKDPDFTSAFVNASLVVCIGAMAIVGSIQDGIAHNPDTLIAKSVLDFTIIIVMTATMGKGCLFAFVSVGLLQGSITLLASLLAPLMTTAALNNISFVGSILIFCVGINLLSDRHIRVANFLPSLIVAIIFSLF</sequence>
<keyword evidence="3" id="KW-1185">Reference proteome</keyword>